<accession>A0A956NFB2</accession>
<name>A0A956NFB2_UNCEI</name>
<dbReference type="AlphaFoldDB" id="A0A956NFB2"/>
<sequence>MSPRNVAPHSPAGQILCVRLALLTLVHGLFISGLLVLAASAADATIEVRSESPSGGPLFRFWSRSESVVFEGTLTEVRRHQQRNPNVHWIGVQDTLVFSNVRAWKGTVGDTVTVLDHGKQLEPYVGQSFLAFGSRPGGSRHPAWTGQLRPLAPTEFAQAELIAIEILSRNPTLEEFAEEYVGALLERLPSLELTVPEASVPEASALEAPVLEPSAPDASAPDLSAQGSETEAQWRRAEYRSAVEEGVSSLPYVSRARRSEFEECLVREVQDPARTYDVLSTVARAATNESSDLEGWLLDRLEDPLPHVRSRTARVLIQGRRTREEPYRSAVRSLVDDPDVKVARTAIHVYDFTNVPAEDRPFAQNFLYSIVADRDSPLRADAADAMATWMKRLDERTLLLFLRDDDFDVWHPILSELPLTLGDSLSLELLSWLDRPDRHDDAIGRIRTRVCDSPYLRTHLSEWLPRLTSLDASRIVRTQFDLCGELMLPFLDEMPSEVISAALSVSTPRMKTHGREPSLVDWQIRTGLASADPSERTQALTRCPYASEPSLRIRPLVEAFSDPSPEVRRFALDLVGRLGVPWTTSALPYLDALVARDPELESRVQEIRDQLYGTPTGPDGRSTGPRVDTR</sequence>
<dbReference type="Gene3D" id="1.25.10.10">
    <property type="entry name" value="Leucine-rich Repeat Variant"/>
    <property type="match status" value="1"/>
</dbReference>
<evidence type="ECO:0008006" key="4">
    <source>
        <dbReference type="Google" id="ProtNLM"/>
    </source>
</evidence>
<dbReference type="SUPFAM" id="SSF48371">
    <property type="entry name" value="ARM repeat"/>
    <property type="match status" value="1"/>
</dbReference>
<evidence type="ECO:0000256" key="1">
    <source>
        <dbReference type="SAM" id="MobiDB-lite"/>
    </source>
</evidence>
<reference evidence="2" key="1">
    <citation type="submission" date="2020-04" db="EMBL/GenBank/DDBJ databases">
        <authorList>
            <person name="Zhang T."/>
        </authorList>
    </citation>
    <scope>NUCLEOTIDE SEQUENCE</scope>
    <source>
        <strain evidence="2">HKST-UBA02</strain>
    </source>
</reference>
<dbReference type="EMBL" id="JAGQHS010000118">
    <property type="protein sequence ID" value="MCA9757752.1"/>
    <property type="molecule type" value="Genomic_DNA"/>
</dbReference>
<evidence type="ECO:0000313" key="2">
    <source>
        <dbReference type="EMBL" id="MCA9757752.1"/>
    </source>
</evidence>
<protein>
    <recommendedName>
        <fullName evidence="4">HEAT repeat domain-containing protein</fullName>
    </recommendedName>
</protein>
<proteinExistence type="predicted"/>
<organism evidence="2 3">
    <name type="scientific">Eiseniibacteriota bacterium</name>
    <dbReference type="NCBI Taxonomy" id="2212470"/>
    <lineage>
        <taxon>Bacteria</taxon>
        <taxon>Candidatus Eiseniibacteriota</taxon>
    </lineage>
</organism>
<dbReference type="Proteomes" id="UP000739538">
    <property type="component" value="Unassembled WGS sequence"/>
</dbReference>
<reference evidence="2" key="2">
    <citation type="journal article" date="2021" name="Microbiome">
        <title>Successional dynamics and alternative stable states in a saline activated sludge microbial community over 9 years.</title>
        <authorList>
            <person name="Wang Y."/>
            <person name="Ye J."/>
            <person name="Ju F."/>
            <person name="Liu L."/>
            <person name="Boyd J.A."/>
            <person name="Deng Y."/>
            <person name="Parks D.H."/>
            <person name="Jiang X."/>
            <person name="Yin X."/>
            <person name="Woodcroft B.J."/>
            <person name="Tyson G.W."/>
            <person name="Hugenholtz P."/>
            <person name="Polz M.F."/>
            <person name="Zhang T."/>
        </authorList>
    </citation>
    <scope>NUCLEOTIDE SEQUENCE</scope>
    <source>
        <strain evidence="2">HKST-UBA02</strain>
    </source>
</reference>
<dbReference type="InterPro" id="IPR016024">
    <property type="entry name" value="ARM-type_fold"/>
</dbReference>
<comment type="caution">
    <text evidence="2">The sequence shown here is derived from an EMBL/GenBank/DDBJ whole genome shotgun (WGS) entry which is preliminary data.</text>
</comment>
<dbReference type="InterPro" id="IPR011989">
    <property type="entry name" value="ARM-like"/>
</dbReference>
<evidence type="ECO:0000313" key="3">
    <source>
        <dbReference type="Proteomes" id="UP000739538"/>
    </source>
</evidence>
<gene>
    <name evidence="2" type="ORF">KDA27_18265</name>
</gene>
<feature type="region of interest" description="Disordered" evidence="1">
    <location>
        <begin position="608"/>
        <end position="630"/>
    </location>
</feature>